<organism evidence="1 2">
    <name type="scientific">Gordonia liuliyuniae</name>
    <dbReference type="NCBI Taxonomy" id="2911517"/>
    <lineage>
        <taxon>Bacteria</taxon>
        <taxon>Bacillati</taxon>
        <taxon>Actinomycetota</taxon>
        <taxon>Actinomycetes</taxon>
        <taxon>Mycobacteriales</taxon>
        <taxon>Gordoniaceae</taxon>
        <taxon>Gordonia</taxon>
    </lineage>
</organism>
<dbReference type="Proteomes" id="UP001200110">
    <property type="component" value="Unassembled WGS sequence"/>
</dbReference>
<evidence type="ECO:0000313" key="1">
    <source>
        <dbReference type="EMBL" id="MCF8588829.1"/>
    </source>
</evidence>
<reference evidence="1 2" key="1">
    <citation type="submission" date="2022-01" db="EMBL/GenBank/DDBJ databases">
        <authorList>
            <person name="Huang Y."/>
        </authorList>
    </citation>
    <scope>NUCLEOTIDE SEQUENCE [LARGE SCALE GENOMIC DNA]</scope>
    <source>
        <strain evidence="1 2">HY366</strain>
    </source>
</reference>
<comment type="caution">
    <text evidence="1">The sequence shown here is derived from an EMBL/GenBank/DDBJ whole genome shotgun (WGS) entry which is preliminary data.</text>
</comment>
<accession>A0ABS9ITE7</accession>
<evidence type="ECO:0000313" key="2">
    <source>
        <dbReference type="Proteomes" id="UP001200110"/>
    </source>
</evidence>
<protein>
    <submittedName>
        <fullName evidence="1">Uncharacterized protein</fullName>
    </submittedName>
</protein>
<gene>
    <name evidence="1" type="ORF">L5G33_10180</name>
</gene>
<dbReference type="RefSeq" id="WP_236998060.1">
    <property type="nucleotide sequence ID" value="NZ_JAKKOR010000007.1"/>
</dbReference>
<keyword evidence="2" id="KW-1185">Reference proteome</keyword>
<dbReference type="EMBL" id="JAKKOR010000007">
    <property type="protein sequence ID" value="MCF8588829.1"/>
    <property type="molecule type" value="Genomic_DNA"/>
</dbReference>
<name>A0ABS9ITE7_9ACTN</name>
<proteinExistence type="predicted"/>
<sequence>MACVTSIGHEVILSEENVDGDDLITLEVDDMLIDMEHEQALRMWASLGAMLKDIPSRRCMTKCEVPQVISLPLPGLAG</sequence>